<dbReference type="OrthoDB" id="71672at2759"/>
<comment type="pathway">
    <text evidence="1">Carbohydrate metabolism; tricarboxylic acid cycle.</text>
</comment>
<evidence type="ECO:0000256" key="1">
    <source>
        <dbReference type="ARBA" id="ARBA00005163"/>
    </source>
</evidence>
<name>A0A5E4MB04_9HEMI</name>
<gene>
    <name evidence="4" type="ORF">CINCED_3A022896</name>
</gene>
<accession>A0A5E4MB04</accession>
<dbReference type="Gene3D" id="4.10.80.40">
    <property type="entry name" value="succinate dehydrogenase protein domain"/>
    <property type="match status" value="1"/>
</dbReference>
<dbReference type="SUPFAM" id="SSF46977">
    <property type="entry name" value="Succinate dehydrogenase/fumarate reductase flavoprotein C-terminal domain"/>
    <property type="match status" value="1"/>
</dbReference>
<dbReference type="Pfam" id="PF02910">
    <property type="entry name" value="Succ_DH_flav_C"/>
    <property type="match status" value="1"/>
</dbReference>
<organism evidence="4 5">
    <name type="scientific">Cinara cedri</name>
    <dbReference type="NCBI Taxonomy" id="506608"/>
    <lineage>
        <taxon>Eukaryota</taxon>
        <taxon>Metazoa</taxon>
        <taxon>Ecdysozoa</taxon>
        <taxon>Arthropoda</taxon>
        <taxon>Hexapoda</taxon>
        <taxon>Insecta</taxon>
        <taxon>Pterygota</taxon>
        <taxon>Neoptera</taxon>
        <taxon>Paraneoptera</taxon>
        <taxon>Hemiptera</taxon>
        <taxon>Sternorrhyncha</taxon>
        <taxon>Aphidomorpha</taxon>
        <taxon>Aphidoidea</taxon>
        <taxon>Aphididae</taxon>
        <taxon>Lachninae</taxon>
        <taxon>Cinara</taxon>
    </lineage>
</organism>
<dbReference type="InterPro" id="IPR036621">
    <property type="entry name" value="Anticodon-bd_dom_sf"/>
</dbReference>
<dbReference type="InterPro" id="IPR037099">
    <property type="entry name" value="Fum_R/Succ_DH_flav-like_C_sf"/>
</dbReference>
<evidence type="ECO:0000256" key="2">
    <source>
        <dbReference type="ARBA" id="ARBA00022532"/>
    </source>
</evidence>
<dbReference type="GO" id="GO:0009055">
    <property type="term" value="F:electron transfer activity"/>
    <property type="evidence" value="ECO:0007669"/>
    <property type="project" value="TreeGrafter"/>
</dbReference>
<dbReference type="GO" id="GO:0005739">
    <property type="term" value="C:mitochondrion"/>
    <property type="evidence" value="ECO:0007669"/>
    <property type="project" value="GOC"/>
</dbReference>
<dbReference type="Gene3D" id="3.40.50.800">
    <property type="entry name" value="Anticodon-binding domain"/>
    <property type="match status" value="1"/>
</dbReference>
<keyword evidence="2" id="KW-0816">Tricarboxylic acid cycle</keyword>
<dbReference type="FunFam" id="4.10.80.40:FF:000002">
    <property type="entry name" value="Succinate dehydrogenase [ubiquinone] flavoprotein subunit, mitochondrial"/>
    <property type="match status" value="1"/>
</dbReference>
<keyword evidence="5" id="KW-1185">Reference proteome</keyword>
<evidence type="ECO:0000259" key="3">
    <source>
        <dbReference type="Pfam" id="PF02910"/>
    </source>
</evidence>
<dbReference type="Gene3D" id="1.20.58.100">
    <property type="entry name" value="Fumarate reductase/succinate dehydrogenase flavoprotein-like, C-terminal domain"/>
    <property type="match status" value="1"/>
</dbReference>
<dbReference type="AlphaFoldDB" id="A0A5E4MB04"/>
<protein>
    <submittedName>
        <fullName evidence="4">Fumarate reductase/succinate dehydrogenase flavoprotein-like, C-terminal,Anticodon-binding</fullName>
    </submittedName>
</protein>
<dbReference type="EMBL" id="CABPRJ010000180">
    <property type="protein sequence ID" value="VVC27547.1"/>
    <property type="molecule type" value="Genomic_DNA"/>
</dbReference>
<feature type="domain" description="Fumarate reductase/succinate dehydrogenase flavoprotein-like C-terminal" evidence="3">
    <location>
        <begin position="1"/>
        <end position="74"/>
    </location>
</feature>
<dbReference type="GO" id="GO:0050660">
    <property type="term" value="F:flavin adenine dinucleotide binding"/>
    <property type="evidence" value="ECO:0007669"/>
    <property type="project" value="TreeGrafter"/>
</dbReference>
<dbReference type="InterPro" id="IPR030664">
    <property type="entry name" value="SdhA/FrdA/AprA"/>
</dbReference>
<sequence length="119" mass="13737">MIPQAVITMECAANREESRGAHAREDFPGRDDTNWMKHTIAWLDSQFNIRIDYKKVSKKTFSNEIDFIPPEKRKANQANAKVVLIFGTEELNNKTVKIKDMDTGEEEVVMCDDIIEYIV</sequence>
<dbReference type="PANTHER" id="PTHR11632:SF51">
    <property type="entry name" value="SUCCINATE DEHYDROGENASE [UBIQUINONE] FLAVOPROTEIN SUBUNIT, MITOCHONDRIAL"/>
    <property type="match status" value="1"/>
</dbReference>
<proteinExistence type="predicted"/>
<evidence type="ECO:0000313" key="5">
    <source>
        <dbReference type="Proteomes" id="UP000325440"/>
    </source>
</evidence>
<reference evidence="4 5" key="1">
    <citation type="submission" date="2019-08" db="EMBL/GenBank/DDBJ databases">
        <authorList>
            <person name="Alioto T."/>
            <person name="Alioto T."/>
            <person name="Gomez Garrido J."/>
        </authorList>
    </citation>
    <scope>NUCLEOTIDE SEQUENCE [LARGE SCALE GENOMIC DNA]</scope>
</reference>
<dbReference type="InterPro" id="IPR015939">
    <property type="entry name" value="Fum_Rdtase/Succ_DH_flav-like_C"/>
</dbReference>
<dbReference type="Proteomes" id="UP000325440">
    <property type="component" value="Unassembled WGS sequence"/>
</dbReference>
<dbReference type="GO" id="GO:0006099">
    <property type="term" value="P:tricarboxylic acid cycle"/>
    <property type="evidence" value="ECO:0007669"/>
    <property type="project" value="UniProtKB-KW"/>
</dbReference>
<dbReference type="GO" id="GO:0008177">
    <property type="term" value="F:succinate dehydrogenase (quinone) activity"/>
    <property type="evidence" value="ECO:0007669"/>
    <property type="project" value="TreeGrafter"/>
</dbReference>
<dbReference type="PANTHER" id="PTHR11632">
    <property type="entry name" value="SUCCINATE DEHYDROGENASE 2 FLAVOPROTEIN SUBUNIT"/>
    <property type="match status" value="1"/>
</dbReference>
<dbReference type="GO" id="GO:0006121">
    <property type="term" value="P:mitochondrial electron transport, succinate to ubiquinone"/>
    <property type="evidence" value="ECO:0007669"/>
    <property type="project" value="TreeGrafter"/>
</dbReference>
<evidence type="ECO:0000313" key="4">
    <source>
        <dbReference type="EMBL" id="VVC27547.1"/>
    </source>
</evidence>
<dbReference type="SUPFAM" id="SSF52954">
    <property type="entry name" value="Class II aaRS ABD-related"/>
    <property type="match status" value="1"/>
</dbReference>